<feature type="domain" description="Class II aldolase/adducin N-terminal" evidence="1">
    <location>
        <begin position="7"/>
        <end position="196"/>
    </location>
</feature>
<dbReference type="AlphaFoldDB" id="A0A1S7RA75"/>
<dbReference type="Pfam" id="PF00596">
    <property type="entry name" value="Aldolase_II"/>
    <property type="match status" value="1"/>
</dbReference>
<dbReference type="InterPro" id="IPR036409">
    <property type="entry name" value="Aldolase_II/adducin_N_sf"/>
</dbReference>
<evidence type="ECO:0000313" key="3">
    <source>
        <dbReference type="Proteomes" id="UP000191897"/>
    </source>
</evidence>
<organism evidence="2 3">
    <name type="scientific">Agrobacterium tumefaciens str. Kerr 14</name>
    <dbReference type="NCBI Taxonomy" id="1183424"/>
    <lineage>
        <taxon>Bacteria</taxon>
        <taxon>Pseudomonadati</taxon>
        <taxon>Pseudomonadota</taxon>
        <taxon>Alphaproteobacteria</taxon>
        <taxon>Hyphomicrobiales</taxon>
        <taxon>Rhizobiaceae</taxon>
        <taxon>Rhizobium/Agrobacterium group</taxon>
        <taxon>Agrobacterium</taxon>
        <taxon>Agrobacterium tumefaciens complex</taxon>
    </lineage>
</organism>
<proteinExistence type="predicted"/>
<name>A0A1S7RA75_AGRTU</name>
<dbReference type="SMART" id="SM01007">
    <property type="entry name" value="Aldolase_II"/>
    <property type="match status" value="1"/>
</dbReference>
<evidence type="ECO:0000313" key="2">
    <source>
        <dbReference type="EMBL" id="CUX49281.1"/>
    </source>
</evidence>
<dbReference type="SUPFAM" id="SSF53639">
    <property type="entry name" value="AraD/HMP-PK domain-like"/>
    <property type="match status" value="1"/>
</dbReference>
<dbReference type="RefSeq" id="WP_080867341.1">
    <property type="nucleotide sequence ID" value="NZ_LT009731.1"/>
</dbReference>
<dbReference type="Proteomes" id="UP000191897">
    <property type="component" value="Unassembled WGS sequence"/>
</dbReference>
<evidence type="ECO:0000259" key="1">
    <source>
        <dbReference type="SMART" id="SM01007"/>
    </source>
</evidence>
<sequence>MVADLQTLVTISRQLGSDVGYIQGGGGNTSLKVNDDEMYIKASGRSLAEVDAESGFLAVNWRQVKAGLSTCETEGTYSELLAESSFSADKTVRPSIETGFHALLGRCVVHSHSVWSNILNCSEEGPAIIGKLFPDALWIEYETPGLHLTKAIMARTNKLDQQILFLQNHGLIVWADDEKNASILHQSVNDKIRDHFNGRLQFPAADVAVPPSFRDGLLFPDQAVYQSNIDLAHSRAGRETMLACDFILHNIIKLGLTVNFIRGSEKDVLLNLETEKYRQRVITE</sequence>
<accession>A0A1S7RA75</accession>
<reference evidence="2 3" key="1">
    <citation type="submission" date="2016-01" db="EMBL/GenBank/DDBJ databases">
        <authorList>
            <person name="Oliw E.H."/>
        </authorList>
    </citation>
    <scope>NUCLEOTIDE SEQUENCE [LARGE SCALE GENOMIC DNA]</scope>
    <source>
        <strain evidence="2 3">Kerr 14</strain>
    </source>
</reference>
<gene>
    <name evidence="2" type="ORF">AGR4C_Lc120176</name>
</gene>
<protein>
    <submittedName>
        <fullName evidence="2">Class II aldolase/adducin family protein</fullName>
    </submittedName>
</protein>
<dbReference type="InterPro" id="IPR001303">
    <property type="entry name" value="Aldolase_II/adducin_N"/>
</dbReference>
<dbReference type="EMBL" id="FBWC01000022">
    <property type="protein sequence ID" value="CUX49281.1"/>
    <property type="molecule type" value="Genomic_DNA"/>
</dbReference>
<dbReference type="Gene3D" id="3.40.225.10">
    <property type="entry name" value="Class II aldolase/adducin N-terminal domain"/>
    <property type="match status" value="1"/>
</dbReference>